<dbReference type="EMBL" id="CACRXK020021313">
    <property type="protein sequence ID" value="CAB4035718.1"/>
    <property type="molecule type" value="Genomic_DNA"/>
</dbReference>
<dbReference type="GO" id="GO:0005524">
    <property type="term" value="F:ATP binding"/>
    <property type="evidence" value="ECO:0007669"/>
    <property type="project" value="UniProtKB-UniRule"/>
</dbReference>
<evidence type="ECO:0000256" key="4">
    <source>
        <dbReference type="SAM" id="MobiDB-lite"/>
    </source>
</evidence>
<evidence type="ECO:0000256" key="1">
    <source>
        <dbReference type="ARBA" id="ARBA00022679"/>
    </source>
</evidence>
<keyword evidence="1" id="KW-0808">Transferase</keyword>
<dbReference type="OrthoDB" id="10253686at2759"/>
<dbReference type="PROSITE" id="PS50127">
    <property type="entry name" value="UBC_2"/>
    <property type="match status" value="1"/>
</dbReference>
<protein>
    <submittedName>
        <fullName evidence="6">Ubiquitin-conjugating enzyme E2 C</fullName>
    </submittedName>
</protein>
<proteinExistence type="inferred from homology"/>
<dbReference type="Proteomes" id="UP001152795">
    <property type="component" value="Unassembled WGS sequence"/>
</dbReference>
<keyword evidence="2 3" id="KW-0833">Ubl conjugation pathway</keyword>
<dbReference type="GO" id="GO:0016740">
    <property type="term" value="F:transferase activity"/>
    <property type="evidence" value="ECO:0007669"/>
    <property type="project" value="UniProtKB-KW"/>
</dbReference>
<sequence>MASQNVDPTRVNPNTRKQRDKSELLSGGLHSVTQRLQQDLMTLMCSGEKYVSGFPDGDNLFHWKATITGAEGTAYEGLEYKLEIEFPDRYPFAAPKVKFLTPCYHPNVDNLGTICLDILKDKWSALMDVRTVLLSIHLLLSEPNNKDPLNAEAAQMWQNKTEYAAMVQRKHREHAAKTE</sequence>
<comment type="similarity">
    <text evidence="3">Belongs to the ubiquitin-conjugating enzyme family.</text>
</comment>
<dbReference type="PANTHER" id="PTHR24067">
    <property type="entry name" value="UBIQUITIN-CONJUGATING ENZYME E2"/>
    <property type="match status" value="1"/>
</dbReference>
<evidence type="ECO:0000256" key="3">
    <source>
        <dbReference type="RuleBase" id="RU362109"/>
    </source>
</evidence>
<organism evidence="6 7">
    <name type="scientific">Paramuricea clavata</name>
    <name type="common">Red gorgonian</name>
    <name type="synonym">Violescent sea-whip</name>
    <dbReference type="NCBI Taxonomy" id="317549"/>
    <lineage>
        <taxon>Eukaryota</taxon>
        <taxon>Metazoa</taxon>
        <taxon>Cnidaria</taxon>
        <taxon>Anthozoa</taxon>
        <taxon>Octocorallia</taxon>
        <taxon>Malacalcyonacea</taxon>
        <taxon>Plexauridae</taxon>
        <taxon>Paramuricea</taxon>
    </lineage>
</organism>
<name>A0A6S7JX76_PARCT</name>
<dbReference type="CDD" id="cd23791">
    <property type="entry name" value="UBCc_UBE2C"/>
    <property type="match status" value="1"/>
</dbReference>
<dbReference type="InterPro" id="IPR000608">
    <property type="entry name" value="UBC"/>
</dbReference>
<dbReference type="Gene3D" id="3.10.110.10">
    <property type="entry name" value="Ubiquitin Conjugating Enzyme"/>
    <property type="match status" value="1"/>
</dbReference>
<evidence type="ECO:0000259" key="5">
    <source>
        <dbReference type="PROSITE" id="PS50127"/>
    </source>
</evidence>
<dbReference type="Pfam" id="PF00179">
    <property type="entry name" value="UQ_con"/>
    <property type="match status" value="1"/>
</dbReference>
<accession>A0A6S7JX76</accession>
<feature type="region of interest" description="Disordered" evidence="4">
    <location>
        <begin position="1"/>
        <end position="22"/>
    </location>
</feature>
<comment type="caution">
    <text evidence="6">The sequence shown here is derived from an EMBL/GenBank/DDBJ whole genome shotgun (WGS) entry which is preliminary data.</text>
</comment>
<feature type="domain" description="UBC core" evidence="5">
    <location>
        <begin position="31"/>
        <end position="176"/>
    </location>
</feature>
<keyword evidence="3" id="KW-0547">Nucleotide-binding</keyword>
<dbReference type="PROSITE" id="PS00183">
    <property type="entry name" value="UBC_1"/>
    <property type="match status" value="1"/>
</dbReference>
<dbReference type="SUPFAM" id="SSF54495">
    <property type="entry name" value="UBC-like"/>
    <property type="match status" value="1"/>
</dbReference>
<reference evidence="6" key="1">
    <citation type="submission" date="2020-04" db="EMBL/GenBank/DDBJ databases">
        <authorList>
            <person name="Alioto T."/>
            <person name="Alioto T."/>
            <person name="Gomez Garrido J."/>
        </authorList>
    </citation>
    <scope>NUCLEOTIDE SEQUENCE</scope>
    <source>
        <strain evidence="6">A484AB</strain>
    </source>
</reference>
<dbReference type="AlphaFoldDB" id="A0A6S7JX76"/>
<dbReference type="InterPro" id="IPR023313">
    <property type="entry name" value="UBQ-conjugating_AS"/>
</dbReference>
<feature type="compositionally biased region" description="Polar residues" evidence="4">
    <location>
        <begin position="1"/>
        <end position="15"/>
    </location>
</feature>
<keyword evidence="7" id="KW-1185">Reference proteome</keyword>
<dbReference type="SMART" id="SM00212">
    <property type="entry name" value="UBCc"/>
    <property type="match status" value="1"/>
</dbReference>
<dbReference type="InterPro" id="IPR016135">
    <property type="entry name" value="UBQ-conjugating_enzyme/RWD"/>
</dbReference>
<gene>
    <name evidence="6" type="ORF">PACLA_8A084314</name>
</gene>
<evidence type="ECO:0000313" key="7">
    <source>
        <dbReference type="Proteomes" id="UP001152795"/>
    </source>
</evidence>
<dbReference type="InterPro" id="IPR050113">
    <property type="entry name" value="Ub_conjugating_enzyme"/>
</dbReference>
<evidence type="ECO:0000256" key="2">
    <source>
        <dbReference type="ARBA" id="ARBA00022786"/>
    </source>
</evidence>
<keyword evidence="3" id="KW-0067">ATP-binding</keyword>
<evidence type="ECO:0000313" key="6">
    <source>
        <dbReference type="EMBL" id="CAB4035718.1"/>
    </source>
</evidence>